<protein>
    <submittedName>
        <fullName evidence="3">CYTH domain-containing protein</fullName>
    </submittedName>
</protein>
<dbReference type="AlphaFoldDB" id="A0A1I4XBF0"/>
<evidence type="ECO:0000313" key="3">
    <source>
        <dbReference type="EMBL" id="SFN23248.1"/>
    </source>
</evidence>
<evidence type="ECO:0000256" key="1">
    <source>
        <dbReference type="PIRSR" id="PIRSR016487-1"/>
    </source>
</evidence>
<gene>
    <name evidence="3" type="ORF">SAMN05421741_102232</name>
</gene>
<dbReference type="STRING" id="913024.SAMN05421741_102232"/>
<dbReference type="PANTHER" id="PTHR40114">
    <property type="entry name" value="SLR0698 PROTEIN"/>
    <property type="match status" value="1"/>
</dbReference>
<dbReference type="CDD" id="cd07891">
    <property type="entry name" value="CYTH-like_CthTTM-like_1"/>
    <property type="match status" value="1"/>
</dbReference>
<evidence type="ECO:0000313" key="4">
    <source>
        <dbReference type="Proteomes" id="UP000199036"/>
    </source>
</evidence>
<dbReference type="InterPro" id="IPR012042">
    <property type="entry name" value="NeuTTM/CthTTM-like"/>
</dbReference>
<dbReference type="RefSeq" id="WP_091518771.1">
    <property type="nucleotide sequence ID" value="NZ_FOVI01000002.1"/>
</dbReference>
<feature type="active site" description="Proton acceptor" evidence="1">
    <location>
        <position position="29"/>
    </location>
</feature>
<dbReference type="InterPro" id="IPR023577">
    <property type="entry name" value="CYTH_domain"/>
</dbReference>
<dbReference type="OrthoDB" id="9805588at2"/>
<dbReference type="PANTHER" id="PTHR40114:SF1">
    <property type="entry name" value="SLR0698 PROTEIN"/>
    <property type="match status" value="1"/>
</dbReference>
<dbReference type="Gene3D" id="2.40.320.10">
    <property type="entry name" value="Hypothetical Protein Pfu-838710-001"/>
    <property type="match status" value="1"/>
</dbReference>
<sequence>MLEIERKFAVKSTNFLANAKESYKITQGYLNTDKNRTVRVRTKGNKGFITVKGISSADGLSRFEWEKEIDIKDAEALLLLCEDFVIDKTRYLVPFGAVVFEVDVFDGANKGLIIAEVELQTTDQQFEKPDWLGDELTGDERFYNAYLSNVPFTSWND</sequence>
<organism evidence="3 4">
    <name type="scientific">Paenimyroides ummariense</name>
    <dbReference type="NCBI Taxonomy" id="913024"/>
    <lineage>
        <taxon>Bacteria</taxon>
        <taxon>Pseudomonadati</taxon>
        <taxon>Bacteroidota</taxon>
        <taxon>Flavobacteriia</taxon>
        <taxon>Flavobacteriales</taxon>
        <taxon>Flavobacteriaceae</taxon>
        <taxon>Paenimyroides</taxon>
    </lineage>
</organism>
<feature type="domain" description="CYTH" evidence="2">
    <location>
        <begin position="1"/>
        <end position="149"/>
    </location>
</feature>
<name>A0A1I4XBF0_9FLAO</name>
<dbReference type="Proteomes" id="UP000199036">
    <property type="component" value="Unassembled WGS sequence"/>
</dbReference>
<proteinExistence type="predicted"/>
<dbReference type="Pfam" id="PF01928">
    <property type="entry name" value="CYTH"/>
    <property type="match status" value="1"/>
</dbReference>
<evidence type="ECO:0000259" key="2">
    <source>
        <dbReference type="PROSITE" id="PS51707"/>
    </source>
</evidence>
<dbReference type="SMART" id="SM01118">
    <property type="entry name" value="CYTH"/>
    <property type="match status" value="1"/>
</dbReference>
<accession>A0A1I4XBF0</accession>
<reference evidence="4" key="1">
    <citation type="submission" date="2016-10" db="EMBL/GenBank/DDBJ databases">
        <authorList>
            <person name="Varghese N."/>
            <person name="Submissions S."/>
        </authorList>
    </citation>
    <scope>NUCLEOTIDE SEQUENCE [LARGE SCALE GENOMIC DNA]</scope>
    <source>
        <strain evidence="4">DS-12</strain>
    </source>
</reference>
<keyword evidence="4" id="KW-1185">Reference proteome</keyword>
<dbReference type="SUPFAM" id="SSF55154">
    <property type="entry name" value="CYTH-like phosphatases"/>
    <property type="match status" value="1"/>
</dbReference>
<dbReference type="EMBL" id="FOVI01000002">
    <property type="protein sequence ID" value="SFN23248.1"/>
    <property type="molecule type" value="Genomic_DNA"/>
</dbReference>
<dbReference type="InterPro" id="IPR033469">
    <property type="entry name" value="CYTH-like_dom_sf"/>
</dbReference>
<dbReference type="PIRSF" id="PIRSF016487">
    <property type="entry name" value="CYTH_UCP016487"/>
    <property type="match status" value="1"/>
</dbReference>
<dbReference type="PROSITE" id="PS51707">
    <property type="entry name" value="CYTH"/>
    <property type="match status" value="1"/>
</dbReference>